<feature type="signal peptide" evidence="9">
    <location>
        <begin position="1"/>
        <end position="21"/>
    </location>
</feature>
<dbReference type="PRINTS" id="PR00463">
    <property type="entry name" value="EP450I"/>
</dbReference>
<keyword evidence="3 7" id="KW-0479">Metal-binding</keyword>
<keyword evidence="6 8" id="KW-0503">Monooxygenase</keyword>
<sequence length="493" mass="56372">MLVVEFILLVVFLGLLVMVFNKKPKGLPPGEWGWPILGVLMPSGVSMEDHAKSLQKKYGDIFTWRLGSRTMVFLNNFTLIKSAFSNPVLQDRPDFYTLDAFSNFKKQGLVNSNGIVWHNSRRFALRQLRELGVGKSSLMDSMQYEAAILVKDFQEHVDTPQPIPWSLNVAILNVIWQLTADVRFQVDDPKVNEFNALITRSFLQSQGANLVFDMYPWLEYVAPKFIRKRLGIEDMLNTFGDIQKYMMSVIAEHEATLDPNNLRDYIDRYLVEMAGQRDDPNSTMSYEGLCVQMADIFTAGSESSTQTLRWVILHLAKYPEVQARCQREIDAAVPRDTLPGLEHKANLPYLDAVLLEVHRFVSLAPLGLVHSATEDTELGGYKIPKNTILVPNLGMCHQDPHYWSHPDQFYPDHFLDKEGKCQARKESYLPFSIGRRVCPGEGLARMEQYIFMSALLQNFTFSVPDGKELVLEKDPDAILFNFPKDLEIVIRKR</sequence>
<gene>
    <name evidence="10" type="ORF">Pcinc_012595</name>
</gene>
<keyword evidence="9" id="KW-0732">Signal</keyword>
<evidence type="ECO:0000313" key="10">
    <source>
        <dbReference type="EMBL" id="KAK3883064.1"/>
    </source>
</evidence>
<keyword evidence="11" id="KW-1185">Reference proteome</keyword>
<dbReference type="Proteomes" id="UP001286313">
    <property type="component" value="Unassembled WGS sequence"/>
</dbReference>
<dbReference type="Gene3D" id="1.10.630.10">
    <property type="entry name" value="Cytochrome P450"/>
    <property type="match status" value="1"/>
</dbReference>
<evidence type="ECO:0000256" key="2">
    <source>
        <dbReference type="ARBA" id="ARBA00010617"/>
    </source>
</evidence>
<dbReference type="PROSITE" id="PS00086">
    <property type="entry name" value="CYTOCHROME_P450"/>
    <property type="match status" value="1"/>
</dbReference>
<evidence type="ECO:0000313" key="11">
    <source>
        <dbReference type="Proteomes" id="UP001286313"/>
    </source>
</evidence>
<comment type="cofactor">
    <cofactor evidence="1 7">
        <name>heme</name>
        <dbReference type="ChEBI" id="CHEBI:30413"/>
    </cofactor>
</comment>
<feature type="chain" id="PRO_5042068850" description="Cytochrome P450" evidence="9">
    <location>
        <begin position="22"/>
        <end position="493"/>
    </location>
</feature>
<organism evidence="10 11">
    <name type="scientific">Petrolisthes cinctipes</name>
    <name type="common">Flat porcelain crab</name>
    <dbReference type="NCBI Taxonomy" id="88211"/>
    <lineage>
        <taxon>Eukaryota</taxon>
        <taxon>Metazoa</taxon>
        <taxon>Ecdysozoa</taxon>
        <taxon>Arthropoda</taxon>
        <taxon>Crustacea</taxon>
        <taxon>Multicrustacea</taxon>
        <taxon>Malacostraca</taxon>
        <taxon>Eumalacostraca</taxon>
        <taxon>Eucarida</taxon>
        <taxon>Decapoda</taxon>
        <taxon>Pleocyemata</taxon>
        <taxon>Anomura</taxon>
        <taxon>Galatheoidea</taxon>
        <taxon>Porcellanidae</taxon>
        <taxon>Petrolisthes</taxon>
    </lineage>
</organism>
<dbReference type="GO" id="GO:0016712">
    <property type="term" value="F:oxidoreductase activity, acting on paired donors, with incorporation or reduction of molecular oxygen, reduced flavin or flavoprotein as one donor, and incorporation of one atom of oxygen"/>
    <property type="evidence" value="ECO:0007669"/>
    <property type="project" value="TreeGrafter"/>
</dbReference>
<reference evidence="10" key="1">
    <citation type="submission" date="2023-10" db="EMBL/GenBank/DDBJ databases">
        <title>Genome assemblies of two species of porcelain crab, Petrolisthes cinctipes and Petrolisthes manimaculis (Anomura: Porcellanidae).</title>
        <authorList>
            <person name="Angst P."/>
        </authorList>
    </citation>
    <scope>NUCLEOTIDE SEQUENCE</scope>
    <source>
        <strain evidence="10">PB745_01</strain>
        <tissue evidence="10">Gill</tissue>
    </source>
</reference>
<dbReference type="PANTHER" id="PTHR24300">
    <property type="entry name" value="CYTOCHROME P450 508A4-RELATED"/>
    <property type="match status" value="1"/>
</dbReference>
<dbReference type="GO" id="GO:0005506">
    <property type="term" value="F:iron ion binding"/>
    <property type="evidence" value="ECO:0007669"/>
    <property type="project" value="InterPro"/>
</dbReference>
<name>A0AAE1FYQ2_PETCI</name>
<comment type="caution">
    <text evidence="10">The sequence shown here is derived from an EMBL/GenBank/DDBJ whole genome shotgun (WGS) entry which is preliminary data.</text>
</comment>
<comment type="similarity">
    <text evidence="2 8">Belongs to the cytochrome P450 family.</text>
</comment>
<keyword evidence="7 8" id="KW-0349">Heme</keyword>
<evidence type="ECO:0000256" key="6">
    <source>
        <dbReference type="ARBA" id="ARBA00023033"/>
    </source>
</evidence>
<dbReference type="InterPro" id="IPR002401">
    <property type="entry name" value="Cyt_P450_E_grp-I"/>
</dbReference>
<dbReference type="GO" id="GO:0006082">
    <property type="term" value="P:organic acid metabolic process"/>
    <property type="evidence" value="ECO:0007669"/>
    <property type="project" value="TreeGrafter"/>
</dbReference>
<evidence type="ECO:0000256" key="1">
    <source>
        <dbReference type="ARBA" id="ARBA00001971"/>
    </source>
</evidence>
<evidence type="ECO:0000256" key="8">
    <source>
        <dbReference type="RuleBase" id="RU000461"/>
    </source>
</evidence>
<proteinExistence type="inferred from homology"/>
<dbReference type="PANTHER" id="PTHR24300:SF397">
    <property type="entry name" value="CYTOCHROME P450 2U1"/>
    <property type="match status" value="1"/>
</dbReference>
<evidence type="ECO:0000256" key="9">
    <source>
        <dbReference type="SAM" id="SignalP"/>
    </source>
</evidence>
<dbReference type="InterPro" id="IPR050182">
    <property type="entry name" value="Cytochrome_P450_fam2"/>
</dbReference>
<dbReference type="GO" id="GO:0008395">
    <property type="term" value="F:steroid hydroxylase activity"/>
    <property type="evidence" value="ECO:0007669"/>
    <property type="project" value="TreeGrafter"/>
</dbReference>
<evidence type="ECO:0008006" key="12">
    <source>
        <dbReference type="Google" id="ProtNLM"/>
    </source>
</evidence>
<dbReference type="EMBL" id="JAWQEG010001028">
    <property type="protein sequence ID" value="KAK3883064.1"/>
    <property type="molecule type" value="Genomic_DNA"/>
</dbReference>
<dbReference type="InterPro" id="IPR036396">
    <property type="entry name" value="Cyt_P450_sf"/>
</dbReference>
<dbReference type="GO" id="GO:0020037">
    <property type="term" value="F:heme binding"/>
    <property type="evidence" value="ECO:0007669"/>
    <property type="project" value="InterPro"/>
</dbReference>
<evidence type="ECO:0000256" key="5">
    <source>
        <dbReference type="ARBA" id="ARBA00023004"/>
    </source>
</evidence>
<dbReference type="InterPro" id="IPR001128">
    <property type="entry name" value="Cyt_P450"/>
</dbReference>
<keyword evidence="5 7" id="KW-0408">Iron</keyword>
<dbReference type="FunFam" id="1.10.630.10:FF:000036">
    <property type="entry name" value="CYtochrome P450 family"/>
    <property type="match status" value="1"/>
</dbReference>
<evidence type="ECO:0000256" key="4">
    <source>
        <dbReference type="ARBA" id="ARBA00023002"/>
    </source>
</evidence>
<dbReference type="AlphaFoldDB" id="A0AAE1FYQ2"/>
<dbReference type="Pfam" id="PF00067">
    <property type="entry name" value="p450"/>
    <property type="match status" value="1"/>
</dbReference>
<evidence type="ECO:0000256" key="3">
    <source>
        <dbReference type="ARBA" id="ARBA00022723"/>
    </source>
</evidence>
<evidence type="ECO:0000256" key="7">
    <source>
        <dbReference type="PIRSR" id="PIRSR602401-1"/>
    </source>
</evidence>
<keyword evidence="4 8" id="KW-0560">Oxidoreductase</keyword>
<dbReference type="SUPFAM" id="SSF48264">
    <property type="entry name" value="Cytochrome P450"/>
    <property type="match status" value="1"/>
</dbReference>
<feature type="binding site" description="axial binding residue" evidence="7">
    <location>
        <position position="438"/>
    </location>
    <ligand>
        <name>heme</name>
        <dbReference type="ChEBI" id="CHEBI:30413"/>
    </ligand>
    <ligandPart>
        <name>Fe</name>
        <dbReference type="ChEBI" id="CHEBI:18248"/>
    </ligandPart>
</feature>
<dbReference type="GO" id="GO:0006805">
    <property type="term" value="P:xenobiotic metabolic process"/>
    <property type="evidence" value="ECO:0007669"/>
    <property type="project" value="TreeGrafter"/>
</dbReference>
<dbReference type="PRINTS" id="PR00385">
    <property type="entry name" value="P450"/>
</dbReference>
<dbReference type="GO" id="GO:0005737">
    <property type="term" value="C:cytoplasm"/>
    <property type="evidence" value="ECO:0007669"/>
    <property type="project" value="TreeGrafter"/>
</dbReference>
<protein>
    <recommendedName>
        <fullName evidence="12">Cytochrome P450</fullName>
    </recommendedName>
</protein>
<dbReference type="InterPro" id="IPR017972">
    <property type="entry name" value="Cyt_P450_CS"/>
</dbReference>
<accession>A0AAE1FYQ2</accession>